<proteinExistence type="predicted"/>
<dbReference type="PANTHER" id="PTHR45641:SF1">
    <property type="entry name" value="AAA+ ATPASE DOMAIN-CONTAINING PROTEIN"/>
    <property type="match status" value="1"/>
</dbReference>
<reference evidence="3 4" key="1">
    <citation type="submission" date="2023-03" db="EMBL/GenBank/DDBJ databases">
        <title>Host association and intracellularity evolved multiple times independently in the Rickettsiales.</title>
        <authorList>
            <person name="Castelli M."/>
            <person name="Nardi T."/>
            <person name="Gammuto L."/>
            <person name="Bellinzona G."/>
            <person name="Sabaneyeva E."/>
            <person name="Potekhin A."/>
            <person name="Serra V."/>
            <person name="Petroni G."/>
            <person name="Sassera D."/>
        </authorList>
    </citation>
    <scope>NUCLEOTIDE SEQUENCE [LARGE SCALE GENOMIC DNA]</scope>
    <source>
        <strain evidence="3 4">Sr 2-6</strain>
    </source>
</reference>
<accession>A0ABU5NEW0</accession>
<dbReference type="SMART" id="SM00028">
    <property type="entry name" value="TPR"/>
    <property type="match status" value="2"/>
</dbReference>
<keyword evidence="1" id="KW-0677">Repeat</keyword>
<dbReference type="InterPro" id="IPR011990">
    <property type="entry name" value="TPR-like_helical_dom_sf"/>
</dbReference>
<name>A0ABU5NEW0_9RICK</name>
<organism evidence="3 4">
    <name type="scientific">Candidatus Megaera venefica</name>
    <dbReference type="NCBI Taxonomy" id="2055910"/>
    <lineage>
        <taxon>Bacteria</taxon>
        <taxon>Pseudomonadati</taxon>
        <taxon>Pseudomonadota</taxon>
        <taxon>Alphaproteobacteria</taxon>
        <taxon>Rickettsiales</taxon>
        <taxon>Rickettsiaceae</taxon>
        <taxon>Candidatus Megaera</taxon>
    </lineage>
</organism>
<dbReference type="Gene3D" id="1.25.40.10">
    <property type="entry name" value="Tetratricopeptide repeat domain"/>
    <property type="match status" value="2"/>
</dbReference>
<evidence type="ECO:0000256" key="1">
    <source>
        <dbReference type="ARBA" id="ARBA00022737"/>
    </source>
</evidence>
<dbReference type="InterPro" id="IPR019734">
    <property type="entry name" value="TPR_rpt"/>
</dbReference>
<dbReference type="EMBL" id="JARJFB010000218">
    <property type="protein sequence ID" value="MEA0971694.1"/>
    <property type="molecule type" value="Genomic_DNA"/>
</dbReference>
<gene>
    <name evidence="3" type="ORF">Megvenef_01678</name>
</gene>
<dbReference type="Pfam" id="PF13181">
    <property type="entry name" value="TPR_8"/>
    <property type="match status" value="2"/>
</dbReference>
<keyword evidence="4" id="KW-1185">Reference proteome</keyword>
<dbReference type="SUPFAM" id="SSF48452">
    <property type="entry name" value="TPR-like"/>
    <property type="match status" value="1"/>
</dbReference>
<keyword evidence="2" id="KW-0802">TPR repeat</keyword>
<evidence type="ECO:0000313" key="4">
    <source>
        <dbReference type="Proteomes" id="UP001291687"/>
    </source>
</evidence>
<evidence type="ECO:0000313" key="3">
    <source>
        <dbReference type="EMBL" id="MEA0971694.1"/>
    </source>
</evidence>
<dbReference type="Proteomes" id="UP001291687">
    <property type="component" value="Unassembled WGS sequence"/>
</dbReference>
<sequence length="244" mass="28397">MKLKDSPITFINNVEAILFYLKGKYNLALDRVNALIKIRLNKIKHDDLVLTANYILRVQILNSLNEYKEAYNQALQLYNMHKLTKKDDHLIFGRIYAQMARSELGLGNLEEASDHINKAIEILLANENKEDKGAKFSENPDLASGYVVRGDIYSLLGKYDKAIKFYREAQGIYLYLYKDNIKNIAQVSYLYTQGAKAACKIKDLYHYKCFGEPQVKEFGREHANTISMFEYCKDYNMDLWQEEN</sequence>
<dbReference type="PANTHER" id="PTHR45641">
    <property type="entry name" value="TETRATRICOPEPTIDE REPEAT PROTEIN (AFU_ORTHOLOGUE AFUA_6G03870)"/>
    <property type="match status" value="1"/>
</dbReference>
<protein>
    <submittedName>
        <fullName evidence="3">Tetratricopeptide domain-contaning protein</fullName>
    </submittedName>
</protein>
<evidence type="ECO:0000256" key="2">
    <source>
        <dbReference type="ARBA" id="ARBA00022803"/>
    </source>
</evidence>
<comment type="caution">
    <text evidence="3">The sequence shown here is derived from an EMBL/GenBank/DDBJ whole genome shotgun (WGS) entry which is preliminary data.</text>
</comment>